<reference evidence="5 6" key="1">
    <citation type="submission" date="2019-03" db="EMBL/GenBank/DDBJ databases">
        <title>Genomic Encyclopedia of Type Strains, Phase IV (KMG-IV): sequencing the most valuable type-strain genomes for metagenomic binning, comparative biology and taxonomic classification.</title>
        <authorList>
            <person name="Goeker M."/>
        </authorList>
    </citation>
    <scope>NUCLEOTIDE SEQUENCE [LARGE SCALE GENOMIC DNA]</scope>
    <source>
        <strain evidence="5 6">DSM 100055</strain>
    </source>
</reference>
<dbReference type="PANTHER" id="PTHR32328">
    <property type="entry name" value="L-SERYL-TRNA(SEC) SELENIUM TRANSFERASE"/>
    <property type="match status" value="1"/>
</dbReference>
<evidence type="ECO:0000256" key="3">
    <source>
        <dbReference type="ARBA" id="ARBA00044507"/>
    </source>
</evidence>
<dbReference type="GO" id="GO:0004125">
    <property type="term" value="F:L-seryl-tRNA(Sec) selenium transferase activity"/>
    <property type="evidence" value="ECO:0007669"/>
    <property type="project" value="TreeGrafter"/>
</dbReference>
<protein>
    <submittedName>
        <fullName evidence="5">Seryl-tRNA(Sec) selenium transferase</fullName>
    </submittedName>
</protein>
<comment type="caution">
    <text evidence="5">The sequence shown here is derived from an EMBL/GenBank/DDBJ whole genome shotgun (WGS) entry which is preliminary data.</text>
</comment>
<dbReference type="PANTHER" id="PTHR32328:SF0">
    <property type="entry name" value="L-SERYL-TRNA(SEC) SELENIUM TRANSFERASE"/>
    <property type="match status" value="1"/>
</dbReference>
<evidence type="ECO:0000313" key="6">
    <source>
        <dbReference type="Proteomes" id="UP000294678"/>
    </source>
</evidence>
<dbReference type="InterPro" id="IPR015421">
    <property type="entry name" value="PyrdxlP-dep_Trfase_major"/>
</dbReference>
<gene>
    <name evidence="5" type="ORF">EV215_1434</name>
</gene>
<proteinExistence type="inferred from homology"/>
<evidence type="ECO:0000256" key="1">
    <source>
        <dbReference type="ARBA" id="ARBA00001933"/>
    </source>
</evidence>
<dbReference type="Proteomes" id="UP000294678">
    <property type="component" value="Unassembled WGS sequence"/>
</dbReference>
<evidence type="ECO:0000256" key="4">
    <source>
        <dbReference type="PIRSR" id="PIRSR618319-50"/>
    </source>
</evidence>
<dbReference type="Gene3D" id="3.90.1150.180">
    <property type="match status" value="1"/>
</dbReference>
<dbReference type="RefSeq" id="WP_134113296.1">
    <property type="nucleotide sequence ID" value="NZ_SOBG01000005.1"/>
</dbReference>
<dbReference type="Gene3D" id="3.40.640.10">
    <property type="entry name" value="Type I PLP-dependent aspartate aminotransferase-like (Major domain)"/>
    <property type="match status" value="1"/>
</dbReference>
<accession>A0AA46DYJ6</accession>
<keyword evidence="5" id="KW-0808">Transferase</keyword>
<name>A0AA46DYJ6_9FUSO</name>
<sequence>MDFLLIQSYLDKLPSKEDIKEVPEVIALIKSYSENIIDEELDKILDERHFEITTAKQENEIKNLDYSLDFYIEKLKEQLQDKKKEEQEEEKTVINCLGTVYSKYIGNTLYSRKVMRDIADTLSNYNTLEYNIKLEEASSLDEEINKLLEKLGFPSNFLIVNSIEGALYTLSNSFLKDKEILMNFKDAVNFDKIGPIDILEKNGINVEFVGYLNNISSKDYLNKLYEDRYILNVDMSYIPVENNISYKEFKNMNNKVINITDKVHIKSNRKEIKELSFELSEYLENDFFIDIVDFSKFAGFPKCAFIFIKNDEIYNEIKDNIILDVLSINKETKIFLFHLLKAYYENNKENIFIEKILLNEEEIKKKNQRIINKLEKELGDEVEISLIEGEYLTLDDRNKNEKFERELIILTPKNLDAKEVEKALKKGENAIFCWLHENSLIFNLQLLFRKDETKFLEKIKSVFTDTI</sequence>
<comment type="similarity">
    <text evidence="3">Belongs to the SelA family.</text>
</comment>
<dbReference type="AlphaFoldDB" id="A0AA46DYJ6"/>
<dbReference type="Pfam" id="PF03841">
    <property type="entry name" value="SelA"/>
    <property type="match status" value="1"/>
</dbReference>
<feature type="modified residue" description="N6-(pyridoxal phosphate)lysine" evidence="4">
    <location>
        <position position="296"/>
    </location>
</feature>
<evidence type="ECO:0000313" key="5">
    <source>
        <dbReference type="EMBL" id="TDT69891.1"/>
    </source>
</evidence>
<dbReference type="InterPro" id="IPR018319">
    <property type="entry name" value="SelA-like"/>
</dbReference>
<organism evidence="5 6">
    <name type="scientific">Hypnocyclicus thermotrophus</name>
    <dbReference type="NCBI Taxonomy" id="1627895"/>
    <lineage>
        <taxon>Bacteria</taxon>
        <taxon>Fusobacteriati</taxon>
        <taxon>Fusobacteriota</taxon>
        <taxon>Fusobacteriia</taxon>
        <taxon>Fusobacteriales</taxon>
        <taxon>Fusobacteriaceae</taxon>
        <taxon>Hypnocyclicus</taxon>
    </lineage>
</organism>
<evidence type="ECO:0000256" key="2">
    <source>
        <dbReference type="ARBA" id="ARBA00022898"/>
    </source>
</evidence>
<dbReference type="EMBL" id="SOBG01000005">
    <property type="protein sequence ID" value="TDT69891.1"/>
    <property type="molecule type" value="Genomic_DNA"/>
</dbReference>
<comment type="cofactor">
    <cofactor evidence="1 4">
        <name>pyridoxal 5'-phosphate</name>
        <dbReference type="ChEBI" id="CHEBI:597326"/>
    </cofactor>
</comment>
<keyword evidence="6" id="KW-1185">Reference proteome</keyword>
<keyword evidence="2 4" id="KW-0663">Pyridoxal phosphate</keyword>